<reference evidence="4 5" key="1">
    <citation type="submission" date="2020-04" db="EMBL/GenBank/DDBJ databases">
        <title>Molecular characterization of pseudomonads from Agaricus bisporus reveal novel blotch 2 pathogens in Western Europe.</title>
        <authorList>
            <person name="Taparia T."/>
            <person name="Krijger M."/>
            <person name="Haynes E."/>
            <person name="Elpinstone J.G."/>
            <person name="Noble R."/>
            <person name="Van Der Wolf J."/>
        </authorList>
    </citation>
    <scope>NUCLEOTIDE SEQUENCE [LARGE SCALE GENOMIC DNA]</scope>
    <source>
        <strain evidence="3 5">IPO3781</strain>
        <strain evidence="2 4">IPO3782</strain>
    </source>
</reference>
<evidence type="ECO:0000313" key="2">
    <source>
        <dbReference type="EMBL" id="NWE12376.1"/>
    </source>
</evidence>
<name>A0A7Y8FEC5_9PSED</name>
<accession>A0A7Y8FEC5</accession>
<keyword evidence="1" id="KW-0812">Transmembrane</keyword>
<organism evidence="3 5">
    <name type="scientific">Pseudomonas yamanorum</name>
    <dbReference type="NCBI Taxonomy" id="515393"/>
    <lineage>
        <taxon>Bacteria</taxon>
        <taxon>Pseudomonadati</taxon>
        <taxon>Pseudomonadota</taxon>
        <taxon>Gammaproteobacteria</taxon>
        <taxon>Pseudomonadales</taxon>
        <taxon>Pseudomonadaceae</taxon>
        <taxon>Pseudomonas</taxon>
    </lineage>
</organism>
<dbReference type="Pfam" id="PF10754">
    <property type="entry name" value="DUF2569"/>
    <property type="match status" value="1"/>
</dbReference>
<comment type="caution">
    <text evidence="3">The sequence shown here is derived from an EMBL/GenBank/DDBJ whole genome shotgun (WGS) entry which is preliminary data.</text>
</comment>
<dbReference type="Proteomes" id="UP000537188">
    <property type="component" value="Unassembled WGS sequence"/>
</dbReference>
<evidence type="ECO:0000313" key="5">
    <source>
        <dbReference type="Proteomes" id="UP000537188"/>
    </source>
</evidence>
<keyword evidence="1" id="KW-1133">Transmembrane helix</keyword>
<evidence type="ECO:0000256" key="1">
    <source>
        <dbReference type="SAM" id="Phobius"/>
    </source>
</evidence>
<evidence type="ECO:0000313" key="4">
    <source>
        <dbReference type="Proteomes" id="UP000531950"/>
    </source>
</evidence>
<evidence type="ECO:0000313" key="3">
    <source>
        <dbReference type="EMBL" id="NWE77354.1"/>
    </source>
</evidence>
<feature type="transmembrane region" description="Helical" evidence="1">
    <location>
        <begin position="95"/>
        <end position="117"/>
    </location>
</feature>
<feature type="transmembrane region" description="Helical" evidence="1">
    <location>
        <begin position="59"/>
        <end position="83"/>
    </location>
</feature>
<dbReference type="EMBL" id="JACARF010000018">
    <property type="protein sequence ID" value="NWE77354.1"/>
    <property type="molecule type" value="Genomic_DNA"/>
</dbReference>
<sequence length="175" mass="19667">MQTNKDLKGLGGWLILIALGLIVTPLRVAFAFGPLYYGIFTDGTFTHVITPGSELYNPAWAALVVFEALFNSLLILTFIYLIYLFFSRHYLFPKVYIATLIVSFAFVPVDSWIVSLIVPDEPIFDPSTTKEFVRGLISVVVWVPYILVSKRVKATFVEHRPDAEPKPRASLIEPG</sequence>
<dbReference type="EMBL" id="JACARG010000010">
    <property type="protein sequence ID" value="NWE12376.1"/>
    <property type="molecule type" value="Genomic_DNA"/>
</dbReference>
<gene>
    <name evidence="2" type="ORF">HX822_05450</name>
    <name evidence="3" type="ORF">HX828_17460</name>
</gene>
<feature type="transmembrane region" description="Helical" evidence="1">
    <location>
        <begin position="12"/>
        <end position="39"/>
    </location>
</feature>
<dbReference type="InterPro" id="IPR019690">
    <property type="entry name" value="DUF2569"/>
</dbReference>
<dbReference type="AlphaFoldDB" id="A0A7Y8FEC5"/>
<proteinExistence type="predicted"/>
<protein>
    <submittedName>
        <fullName evidence="3">DUF2569 domain-containing protein</fullName>
    </submittedName>
</protein>
<keyword evidence="1" id="KW-0472">Membrane</keyword>
<feature type="transmembrane region" description="Helical" evidence="1">
    <location>
        <begin position="132"/>
        <end position="148"/>
    </location>
</feature>
<dbReference type="Proteomes" id="UP000531950">
    <property type="component" value="Unassembled WGS sequence"/>
</dbReference>